<comment type="caution">
    <text evidence="1">The sequence shown here is derived from an EMBL/GenBank/DDBJ whole genome shotgun (WGS) entry which is preliminary data.</text>
</comment>
<name>W6U0C5_ECHGR</name>
<dbReference type="AlphaFoldDB" id="W6U0C5"/>
<keyword evidence="2" id="KW-1185">Reference proteome</keyword>
<dbReference type="EMBL" id="APAU02000592">
    <property type="protein sequence ID" value="EUB53906.1"/>
    <property type="molecule type" value="Genomic_DNA"/>
</dbReference>
<evidence type="ECO:0000313" key="1">
    <source>
        <dbReference type="EMBL" id="EUB53906.1"/>
    </source>
</evidence>
<dbReference type="GeneID" id="36346950"/>
<reference evidence="1 2" key="1">
    <citation type="journal article" date="2013" name="Nat. Genet.">
        <title>The genome of the hydatid tapeworm Echinococcus granulosus.</title>
        <authorList>
            <person name="Zheng H."/>
            <person name="Zhang W."/>
            <person name="Zhang L."/>
            <person name="Zhang Z."/>
            <person name="Li J."/>
            <person name="Lu G."/>
            <person name="Zhu Y."/>
            <person name="Wang Y."/>
            <person name="Huang Y."/>
            <person name="Liu J."/>
            <person name="Kang H."/>
            <person name="Chen J."/>
            <person name="Wang L."/>
            <person name="Chen A."/>
            <person name="Yu S."/>
            <person name="Gao Z."/>
            <person name="Jin L."/>
            <person name="Gu W."/>
            <person name="Wang Z."/>
            <person name="Zhao L."/>
            <person name="Shi B."/>
            <person name="Wen H."/>
            <person name="Lin R."/>
            <person name="Jones M.K."/>
            <person name="Brejova B."/>
            <person name="Vinar T."/>
            <person name="Zhao G."/>
            <person name="McManus D.P."/>
            <person name="Chen Z."/>
            <person name="Zhou Y."/>
            <person name="Wang S."/>
        </authorList>
    </citation>
    <scope>NUCLEOTIDE SEQUENCE [LARGE SCALE GENOMIC DNA]</scope>
</reference>
<accession>W6U0C5</accession>
<dbReference type="Proteomes" id="UP000019149">
    <property type="component" value="Unassembled WGS sequence"/>
</dbReference>
<gene>
    <name evidence="1" type="ORF">EGR_11237</name>
</gene>
<protein>
    <submittedName>
        <fullName evidence="1">Uncharacterized protein</fullName>
    </submittedName>
</protein>
<dbReference type="CTD" id="36346950"/>
<organism evidence="1 2">
    <name type="scientific">Echinococcus granulosus</name>
    <name type="common">Hydatid tapeworm</name>
    <dbReference type="NCBI Taxonomy" id="6210"/>
    <lineage>
        <taxon>Eukaryota</taxon>
        <taxon>Metazoa</taxon>
        <taxon>Spiralia</taxon>
        <taxon>Lophotrochozoa</taxon>
        <taxon>Platyhelminthes</taxon>
        <taxon>Cestoda</taxon>
        <taxon>Eucestoda</taxon>
        <taxon>Cyclophyllidea</taxon>
        <taxon>Taeniidae</taxon>
        <taxon>Echinococcus</taxon>
        <taxon>Echinococcus granulosus group</taxon>
    </lineage>
</organism>
<proteinExistence type="predicted"/>
<evidence type="ECO:0000313" key="2">
    <source>
        <dbReference type="Proteomes" id="UP000019149"/>
    </source>
</evidence>
<sequence length="121" mass="13177">MAWIAIMVQSGEEMEQLLLLMLHQHSDINSGGGCYRPLNAATCSMSNHLAQRIKHPLQPYRYRLCPPTPRNTTCHLRALPAKPPGALALTDESGGGSDIMVPLFTGNMAAQCTSSFQSHTD</sequence>
<dbReference type="RefSeq" id="XP_024345102.1">
    <property type="nucleotide sequence ID" value="XM_024500484.1"/>
</dbReference>
<dbReference type="KEGG" id="egl:EGR_11237"/>